<name>A0ABR6XPY8_9BURK</name>
<dbReference type="RefSeq" id="WP_186890605.1">
    <property type="nucleotide sequence ID" value="NZ_JACOFU010000003.1"/>
</dbReference>
<keyword evidence="3" id="KW-1185">Reference proteome</keyword>
<dbReference type="EMBL" id="JACOFU010000003">
    <property type="protein sequence ID" value="MBC3831555.1"/>
    <property type="molecule type" value="Genomic_DNA"/>
</dbReference>
<evidence type="ECO:0000313" key="2">
    <source>
        <dbReference type="EMBL" id="MBC3831555.1"/>
    </source>
</evidence>
<reference evidence="2 3" key="1">
    <citation type="submission" date="2020-08" db="EMBL/GenBank/DDBJ databases">
        <title>Novel species isolated from subtropical streams in China.</title>
        <authorList>
            <person name="Lu H."/>
        </authorList>
    </citation>
    <scope>NUCLEOTIDE SEQUENCE [LARGE SCALE GENOMIC DNA]</scope>
    <source>
        <strain evidence="2 3">KCTC 52442</strain>
    </source>
</reference>
<sequence length="142" mass="16586">MKSIALWTIRFYQRFISPIKGYCCAYRYHTDHASCSTLGFRAVRRFGFIDGMIVLQKRLHLCGVAYRRFAPQTPRPHRHQRGDCDLPCDLPCDSCDAPNLKSIKALDCLDACSCDWPSREKRKKKNESKIYIPPRKLRAKYQ</sequence>
<dbReference type="SMART" id="SM01234">
    <property type="entry name" value="Haemolytic"/>
    <property type="match status" value="1"/>
</dbReference>
<feature type="region of interest" description="Disordered" evidence="1">
    <location>
        <begin position="119"/>
        <end position="142"/>
    </location>
</feature>
<dbReference type="NCBIfam" id="TIGR00278">
    <property type="entry name" value="membrane protein insertion efficiency factor YidD"/>
    <property type="match status" value="1"/>
</dbReference>
<gene>
    <name evidence="2" type="primary">yidD</name>
    <name evidence="2" type="ORF">H8K33_08535</name>
</gene>
<evidence type="ECO:0000256" key="1">
    <source>
        <dbReference type="SAM" id="MobiDB-lite"/>
    </source>
</evidence>
<dbReference type="Proteomes" id="UP000643610">
    <property type="component" value="Unassembled WGS sequence"/>
</dbReference>
<comment type="caution">
    <text evidence="2">The sequence shown here is derived from an EMBL/GenBank/DDBJ whole genome shotgun (WGS) entry which is preliminary data.</text>
</comment>
<proteinExistence type="predicted"/>
<organism evidence="2 3">
    <name type="scientific">Undibacterium amnicola</name>
    <dbReference type="NCBI Taxonomy" id="1834038"/>
    <lineage>
        <taxon>Bacteria</taxon>
        <taxon>Pseudomonadati</taxon>
        <taxon>Pseudomonadota</taxon>
        <taxon>Betaproteobacteria</taxon>
        <taxon>Burkholderiales</taxon>
        <taxon>Oxalobacteraceae</taxon>
        <taxon>Undibacterium</taxon>
    </lineage>
</organism>
<dbReference type="Pfam" id="PF01809">
    <property type="entry name" value="YidD"/>
    <property type="match status" value="1"/>
</dbReference>
<evidence type="ECO:0000313" key="3">
    <source>
        <dbReference type="Proteomes" id="UP000643610"/>
    </source>
</evidence>
<protein>
    <submittedName>
        <fullName evidence="2">Membrane protein insertion efficiency factor YidD</fullName>
    </submittedName>
</protein>
<accession>A0ABR6XPY8</accession>
<dbReference type="InterPro" id="IPR002696">
    <property type="entry name" value="Membr_insert_effic_factor_YidD"/>
</dbReference>